<evidence type="ECO:0000313" key="3">
    <source>
        <dbReference type="EMBL" id="WFG39109.1"/>
    </source>
</evidence>
<reference evidence="4" key="3">
    <citation type="submission" date="2023-06" db="EMBL/GenBank/DDBJ databases">
        <title>Pangenomics reveal diversification of enzyme families and niche specialization in globally abundant SAR202 bacteria.</title>
        <authorList>
            <person name="Saw J.H.W."/>
        </authorList>
    </citation>
    <scope>NUCLEOTIDE SEQUENCE [LARGE SCALE GENOMIC DNA]</scope>
    <source>
        <strain evidence="4">JH1073</strain>
    </source>
</reference>
<dbReference type="InterPro" id="IPR036514">
    <property type="entry name" value="SGNH_hydro_sf"/>
</dbReference>
<dbReference type="PANTHER" id="PTHR14209">
    <property type="entry name" value="ISOAMYL ACETATE-HYDROLYZING ESTERASE 1"/>
    <property type="match status" value="1"/>
</dbReference>
<gene>
    <name evidence="2" type="ORF">GKO46_03685</name>
    <name evidence="3" type="ORF">GKO48_05575</name>
</gene>
<feature type="domain" description="SGNH hydrolase-type esterase" evidence="1">
    <location>
        <begin position="7"/>
        <end position="179"/>
    </location>
</feature>
<evidence type="ECO:0000313" key="4">
    <source>
        <dbReference type="Proteomes" id="UP001219901"/>
    </source>
</evidence>
<dbReference type="PANTHER" id="PTHR14209:SF19">
    <property type="entry name" value="ISOAMYL ACETATE-HYDROLYZING ESTERASE 1 HOMOLOG"/>
    <property type="match status" value="1"/>
</dbReference>
<name>A0AAJ6CUC7_9CHLR</name>
<keyword evidence="4" id="KW-1185">Reference proteome</keyword>
<sequence length="192" mass="21314">MNTAYSFGASTAAGSKDSEGGFIARLDRYLQDTETGSAINHGIGGDTTDVMIPRLPGVIADMKARTNPLALVTLGINDVPRIVDDKPEIRVPIERHVESLNTVLSATQEIGDVVYLTQYPVDHEMRSLDPQLTREYVQRGKETALNTGIDVIDIFGMITTERFNEFIFEDGLHFNNRGHLFICNQIIKYLKG</sequence>
<dbReference type="Proteomes" id="UP001321249">
    <property type="component" value="Unassembled WGS sequence"/>
</dbReference>
<dbReference type="RefSeq" id="WP_342822465.1">
    <property type="nucleotide sequence ID" value="NZ_CP046146.1"/>
</dbReference>
<proteinExistence type="predicted"/>
<dbReference type="SUPFAM" id="SSF52266">
    <property type="entry name" value="SGNH hydrolase"/>
    <property type="match status" value="1"/>
</dbReference>
<evidence type="ECO:0000313" key="2">
    <source>
        <dbReference type="EMBL" id="MDG0866171.1"/>
    </source>
</evidence>
<evidence type="ECO:0000259" key="1">
    <source>
        <dbReference type="Pfam" id="PF13472"/>
    </source>
</evidence>
<organism evidence="3 4">
    <name type="scientific">Candidatus Lucifugimonas marina</name>
    <dbReference type="NCBI Taxonomy" id="3038979"/>
    <lineage>
        <taxon>Bacteria</taxon>
        <taxon>Bacillati</taxon>
        <taxon>Chloroflexota</taxon>
        <taxon>Dehalococcoidia</taxon>
        <taxon>SAR202 cluster</taxon>
        <taxon>Candidatus Lucifugimonadales</taxon>
        <taxon>Candidatus Lucifugimonadaceae</taxon>
        <taxon>Candidatus Lucifugimonas</taxon>
    </lineage>
</organism>
<dbReference type="Proteomes" id="UP001219901">
    <property type="component" value="Chromosome"/>
</dbReference>
<dbReference type="InterPro" id="IPR045136">
    <property type="entry name" value="Iah1-like"/>
</dbReference>
<reference evidence="4 5" key="1">
    <citation type="submission" date="2019-11" db="EMBL/GenBank/DDBJ databases">
        <authorList>
            <person name="Cho J.-C."/>
        </authorList>
    </citation>
    <scope>NUCLEOTIDE SEQUENCE [LARGE SCALE GENOMIC DNA]</scope>
    <source>
        <strain evidence="3 4">JH1073</strain>
        <strain evidence="2 5">JH702</strain>
    </source>
</reference>
<dbReference type="AlphaFoldDB" id="A0AAJ6CUC7"/>
<reference evidence="3" key="2">
    <citation type="journal article" date="2023" name="Nat. Commun.">
        <title>Cultivation of marine bacteria of the SAR202 clade.</title>
        <authorList>
            <person name="Lim Y."/>
            <person name="Seo J.H."/>
            <person name="Giovannoni S.J."/>
            <person name="Kang I."/>
            <person name="Cho J.C."/>
        </authorList>
    </citation>
    <scope>NUCLEOTIDE SEQUENCE</scope>
    <source>
        <strain evidence="3">JH1073</strain>
    </source>
</reference>
<dbReference type="InterPro" id="IPR013830">
    <property type="entry name" value="SGNH_hydro"/>
</dbReference>
<dbReference type="Gene3D" id="3.40.50.1110">
    <property type="entry name" value="SGNH hydrolase"/>
    <property type="match status" value="1"/>
</dbReference>
<protein>
    <recommendedName>
        <fullName evidence="1">SGNH hydrolase-type esterase domain-containing protein</fullName>
    </recommendedName>
</protein>
<dbReference type="Pfam" id="PF13472">
    <property type="entry name" value="Lipase_GDSL_2"/>
    <property type="match status" value="1"/>
</dbReference>
<evidence type="ECO:0000313" key="5">
    <source>
        <dbReference type="Proteomes" id="UP001321249"/>
    </source>
</evidence>
<dbReference type="EMBL" id="CP046147">
    <property type="protein sequence ID" value="WFG39109.1"/>
    <property type="molecule type" value="Genomic_DNA"/>
</dbReference>
<dbReference type="EMBL" id="WMBE01000001">
    <property type="protein sequence ID" value="MDG0866171.1"/>
    <property type="molecule type" value="Genomic_DNA"/>
</dbReference>
<accession>A0AAJ6CUC7</accession>